<organism evidence="3 4">
    <name type="scientific">Paenibacillus albicereus</name>
    <dbReference type="NCBI Taxonomy" id="2726185"/>
    <lineage>
        <taxon>Bacteria</taxon>
        <taxon>Bacillati</taxon>
        <taxon>Bacillota</taxon>
        <taxon>Bacilli</taxon>
        <taxon>Bacillales</taxon>
        <taxon>Paenibacillaceae</taxon>
        <taxon>Paenibacillus</taxon>
    </lineage>
</organism>
<dbReference type="KEGG" id="palr:HGI30_00815"/>
<feature type="compositionally biased region" description="Low complexity" evidence="1">
    <location>
        <begin position="183"/>
        <end position="202"/>
    </location>
</feature>
<feature type="transmembrane region" description="Helical" evidence="2">
    <location>
        <begin position="16"/>
        <end position="36"/>
    </location>
</feature>
<dbReference type="RefSeq" id="WP_168905967.1">
    <property type="nucleotide sequence ID" value="NZ_CP051428.1"/>
</dbReference>
<feature type="region of interest" description="Disordered" evidence="1">
    <location>
        <begin position="119"/>
        <end position="167"/>
    </location>
</feature>
<feature type="region of interest" description="Disordered" evidence="1">
    <location>
        <begin position="183"/>
        <end position="205"/>
    </location>
</feature>
<dbReference type="AlphaFoldDB" id="A0A6H2GS93"/>
<dbReference type="PANTHER" id="PTHR21180">
    <property type="entry name" value="ENDONUCLEASE/EXONUCLEASE/PHOSPHATASE FAMILY DOMAIN-CONTAINING PROTEIN 1"/>
    <property type="match status" value="1"/>
</dbReference>
<evidence type="ECO:0000313" key="4">
    <source>
        <dbReference type="Proteomes" id="UP000502136"/>
    </source>
</evidence>
<dbReference type="PANTHER" id="PTHR21180:SF32">
    <property type="entry name" value="ENDONUCLEASE_EXONUCLEASE_PHOSPHATASE FAMILY DOMAIN-CONTAINING PROTEIN 1"/>
    <property type="match status" value="1"/>
</dbReference>
<keyword evidence="4" id="KW-1185">Reference proteome</keyword>
<dbReference type="InterPro" id="IPR010994">
    <property type="entry name" value="RuvA_2-like"/>
</dbReference>
<proteinExistence type="predicted"/>
<keyword evidence="2" id="KW-0472">Membrane</keyword>
<feature type="transmembrane region" description="Helical" evidence="2">
    <location>
        <begin position="67"/>
        <end position="85"/>
    </location>
</feature>
<gene>
    <name evidence="3" type="ORF">HGI30_00815</name>
</gene>
<protein>
    <submittedName>
        <fullName evidence="3">Helix-hairpin-helix domain-containing protein</fullName>
    </submittedName>
</protein>
<dbReference type="SUPFAM" id="SSF47781">
    <property type="entry name" value="RuvA domain 2-like"/>
    <property type="match status" value="1"/>
</dbReference>
<dbReference type="Pfam" id="PF12836">
    <property type="entry name" value="HHH_3"/>
    <property type="match status" value="1"/>
</dbReference>
<dbReference type="Proteomes" id="UP000502136">
    <property type="component" value="Chromosome"/>
</dbReference>
<feature type="compositionally biased region" description="Basic and acidic residues" evidence="1">
    <location>
        <begin position="133"/>
        <end position="145"/>
    </location>
</feature>
<dbReference type="EMBL" id="CP051428">
    <property type="protein sequence ID" value="QJC50284.1"/>
    <property type="molecule type" value="Genomic_DNA"/>
</dbReference>
<sequence>MHYSSQGFLWRLRQSWWILLAFIPYVYFAGLLYIAIRVRRVRWGVWSAVYALPLLYIYFIADGTLTFFPIFCLIVAWISCIIHTLRARKEFLSRLEDQLLLNGSVQVDLVLRFEDEDEPSNEAPYERGWNSAYDDRPARRTDPNEFRQAAPGQSFSEPPSLFREPRTTSGEAVDAIFRRDDSNSVAPASFPSAPSSTASASSRTVELNSATEQELAELPGIGLVLAKKAVQERLACGGFQSFEQFCTATGLKPHIVERIRPLVAVQAPASKSVPASSGRVIDF</sequence>
<feature type="transmembrane region" description="Helical" evidence="2">
    <location>
        <begin position="43"/>
        <end position="61"/>
    </location>
</feature>
<dbReference type="Gene3D" id="1.10.150.320">
    <property type="entry name" value="Photosystem II 12 kDa extrinsic protein"/>
    <property type="match status" value="1"/>
</dbReference>
<reference evidence="3 4" key="1">
    <citation type="submission" date="2020-04" db="EMBL/GenBank/DDBJ databases">
        <title>Novel Paenibacillus strain UniB2 isolated from commercial digestive syrup.</title>
        <authorList>
            <person name="Thorat V."/>
            <person name="Kirdat K."/>
            <person name="Tiwarekar B."/>
            <person name="Yadav A."/>
        </authorList>
    </citation>
    <scope>NUCLEOTIDE SEQUENCE [LARGE SCALE GENOMIC DNA]</scope>
    <source>
        <strain evidence="3 4">UniB2</strain>
    </source>
</reference>
<evidence type="ECO:0000256" key="2">
    <source>
        <dbReference type="SAM" id="Phobius"/>
    </source>
</evidence>
<keyword evidence="2" id="KW-0812">Transmembrane</keyword>
<dbReference type="InterPro" id="IPR051675">
    <property type="entry name" value="Endo/Exo/Phosphatase_dom_1"/>
</dbReference>
<accession>A0A6H2GS93</accession>
<dbReference type="GO" id="GO:0015627">
    <property type="term" value="C:type II protein secretion system complex"/>
    <property type="evidence" value="ECO:0007669"/>
    <property type="project" value="TreeGrafter"/>
</dbReference>
<name>A0A6H2GS93_9BACL</name>
<dbReference type="GO" id="GO:0015628">
    <property type="term" value="P:protein secretion by the type II secretion system"/>
    <property type="evidence" value="ECO:0007669"/>
    <property type="project" value="TreeGrafter"/>
</dbReference>
<evidence type="ECO:0000256" key="1">
    <source>
        <dbReference type="SAM" id="MobiDB-lite"/>
    </source>
</evidence>
<evidence type="ECO:0000313" key="3">
    <source>
        <dbReference type="EMBL" id="QJC50284.1"/>
    </source>
</evidence>
<keyword evidence="2" id="KW-1133">Transmembrane helix</keyword>